<dbReference type="SUPFAM" id="SSF53901">
    <property type="entry name" value="Thiolase-like"/>
    <property type="match status" value="2"/>
</dbReference>
<comment type="similarity">
    <text evidence="1 4">Belongs to the thiolase-like superfamily. Thiolase family.</text>
</comment>
<evidence type="ECO:0000256" key="3">
    <source>
        <dbReference type="ARBA" id="ARBA00023315"/>
    </source>
</evidence>
<reference evidence="7 8" key="1">
    <citation type="submission" date="2018-07" db="EMBL/GenBank/DDBJ databases">
        <title>Genomic Encyclopedia of Type Strains, Phase IV (KMG-IV): sequencing the most valuable type-strain genomes for metagenomic binning, comparative biology and taxonomic classification.</title>
        <authorList>
            <person name="Goeker M."/>
        </authorList>
    </citation>
    <scope>NUCLEOTIDE SEQUENCE [LARGE SCALE GENOMIC DNA]</scope>
    <source>
        <strain evidence="7 8">DSM 44952</strain>
    </source>
</reference>
<dbReference type="InterPro" id="IPR020617">
    <property type="entry name" value="Thiolase_C"/>
</dbReference>
<dbReference type="Gene3D" id="3.40.47.10">
    <property type="match status" value="2"/>
</dbReference>
<evidence type="ECO:0000259" key="6">
    <source>
        <dbReference type="Pfam" id="PF02803"/>
    </source>
</evidence>
<keyword evidence="8" id="KW-1185">Reference proteome</keyword>
<dbReference type="PANTHER" id="PTHR43365:SF1">
    <property type="entry name" value="ACETYL-COA C-ACYLTRANSFERASE"/>
    <property type="match status" value="1"/>
</dbReference>
<dbReference type="PROSITE" id="PS00737">
    <property type="entry name" value="THIOLASE_2"/>
    <property type="match status" value="1"/>
</dbReference>
<dbReference type="EMBL" id="QQAZ01000010">
    <property type="protein sequence ID" value="RDI46844.1"/>
    <property type="molecule type" value="Genomic_DNA"/>
</dbReference>
<organism evidence="7 8">
    <name type="scientific">Nocardia mexicana</name>
    <dbReference type="NCBI Taxonomy" id="279262"/>
    <lineage>
        <taxon>Bacteria</taxon>
        <taxon>Bacillati</taxon>
        <taxon>Actinomycetota</taxon>
        <taxon>Actinomycetes</taxon>
        <taxon>Mycobacteriales</taxon>
        <taxon>Nocardiaceae</taxon>
        <taxon>Nocardia</taxon>
    </lineage>
</organism>
<evidence type="ECO:0000313" key="7">
    <source>
        <dbReference type="EMBL" id="RDI46844.1"/>
    </source>
</evidence>
<dbReference type="CDD" id="cd00751">
    <property type="entry name" value="thiolase"/>
    <property type="match status" value="1"/>
</dbReference>
<dbReference type="InterPro" id="IPR016039">
    <property type="entry name" value="Thiolase-like"/>
</dbReference>
<dbReference type="GO" id="GO:0016747">
    <property type="term" value="F:acyltransferase activity, transferring groups other than amino-acyl groups"/>
    <property type="evidence" value="ECO:0007669"/>
    <property type="project" value="InterPro"/>
</dbReference>
<protein>
    <submittedName>
        <fullName evidence="7">Acetyl-CoA acetyltransferase family protein</fullName>
    </submittedName>
</protein>
<dbReference type="InterPro" id="IPR020616">
    <property type="entry name" value="Thiolase_N"/>
</dbReference>
<dbReference type="STRING" id="1210089.GCA_001613165_05702"/>
<sequence length="175" mass="18542">MAGLRPAYYSEEYAARFPEIGWNVTAANASQINDGSAAVLIMTSEKARQLGLTPLARLHSFAVAGDDPLLMLTAVLPATRKVLQRAGLQLDDIDLIEINEAFASVVLAWQRETGADLSRVNVHGGAIALGHPLGASGARLATTLVHAMAERGARYGLQTMCEAGGLANATIYERL</sequence>
<feature type="domain" description="Thiolase C-terminal" evidence="6">
    <location>
        <begin position="52"/>
        <end position="173"/>
    </location>
</feature>
<evidence type="ECO:0000313" key="8">
    <source>
        <dbReference type="Proteomes" id="UP000255355"/>
    </source>
</evidence>
<dbReference type="InterPro" id="IPR002155">
    <property type="entry name" value="Thiolase"/>
</dbReference>
<feature type="domain" description="Thiolase N-terminal" evidence="5">
    <location>
        <begin position="23"/>
        <end position="44"/>
    </location>
</feature>
<proteinExistence type="inferred from homology"/>
<accession>A0A370GW68</accession>
<dbReference type="PANTHER" id="PTHR43365">
    <property type="entry name" value="BLR7806 PROTEIN"/>
    <property type="match status" value="1"/>
</dbReference>
<dbReference type="InterPro" id="IPR020613">
    <property type="entry name" value="Thiolase_CS"/>
</dbReference>
<comment type="caution">
    <text evidence="7">The sequence shown here is derived from an EMBL/GenBank/DDBJ whole genome shotgun (WGS) entry which is preliminary data.</text>
</comment>
<name>A0A370GW68_9NOCA</name>
<evidence type="ECO:0000256" key="4">
    <source>
        <dbReference type="RuleBase" id="RU003557"/>
    </source>
</evidence>
<keyword evidence="3 4" id="KW-0012">Acyltransferase</keyword>
<evidence type="ECO:0000259" key="5">
    <source>
        <dbReference type="Pfam" id="PF00108"/>
    </source>
</evidence>
<dbReference type="Proteomes" id="UP000255355">
    <property type="component" value="Unassembled WGS sequence"/>
</dbReference>
<keyword evidence="2 4" id="KW-0808">Transferase</keyword>
<dbReference type="AlphaFoldDB" id="A0A370GW68"/>
<evidence type="ECO:0000256" key="2">
    <source>
        <dbReference type="ARBA" id="ARBA00022679"/>
    </source>
</evidence>
<dbReference type="Pfam" id="PF00108">
    <property type="entry name" value="Thiolase_N"/>
    <property type="match status" value="1"/>
</dbReference>
<gene>
    <name evidence="7" type="ORF">DFR68_110251</name>
</gene>
<evidence type="ECO:0000256" key="1">
    <source>
        <dbReference type="ARBA" id="ARBA00010982"/>
    </source>
</evidence>
<dbReference type="Pfam" id="PF02803">
    <property type="entry name" value="Thiolase_C"/>
    <property type="match status" value="1"/>
</dbReference>